<dbReference type="Pfam" id="PF25890">
    <property type="entry name" value="BGLAP_C"/>
    <property type="match status" value="1"/>
</dbReference>
<evidence type="ECO:0000256" key="4">
    <source>
        <dbReference type="ARBA" id="ARBA00022525"/>
    </source>
</evidence>
<dbReference type="PRINTS" id="PR00002">
    <property type="entry name" value="GLABONE"/>
</dbReference>
<keyword evidence="3 11" id="KW-0301">Gamma-carboxyglutamic acid</keyword>
<dbReference type="PANTHER" id="PTHR14235:SF0">
    <property type="entry name" value="OSTEOCALCIN"/>
    <property type="match status" value="1"/>
</dbReference>
<dbReference type="GO" id="GO:0030500">
    <property type="term" value="P:regulation of bone mineralization"/>
    <property type="evidence" value="ECO:0007669"/>
    <property type="project" value="InterPro"/>
</dbReference>
<keyword evidence="6 9" id="KW-0479">Metal-binding</keyword>
<dbReference type="RefSeq" id="XP_030042792.1">
    <property type="nucleotide sequence ID" value="XM_030186932.1"/>
</dbReference>
<dbReference type="KEGG" id="muo:115457501"/>
<comment type="similarity">
    <text evidence="2 12">Belongs to the osteocalcin/matrix Gla protein family.</text>
</comment>
<dbReference type="InterPro" id="IPR058704">
    <property type="entry name" value="BGLAP-like_C"/>
</dbReference>
<evidence type="ECO:0000256" key="5">
    <source>
        <dbReference type="ARBA" id="ARBA00022591"/>
    </source>
</evidence>
<feature type="domain" description="Gla" evidence="13">
    <location>
        <begin position="55"/>
        <end position="101"/>
    </location>
</feature>
<keyword evidence="5" id="KW-0091">Biomineralization</keyword>
<dbReference type="GO" id="GO:0046848">
    <property type="term" value="F:hydroxyapatite binding"/>
    <property type="evidence" value="ECO:0007669"/>
    <property type="project" value="TreeGrafter"/>
</dbReference>
<dbReference type="InterPro" id="IPR039176">
    <property type="entry name" value="Osteocalcin"/>
</dbReference>
<feature type="chain" id="PRO_5028524243" description="Osteocalcin" evidence="12">
    <location>
        <begin position="19"/>
        <end position="103"/>
    </location>
</feature>
<evidence type="ECO:0000259" key="13">
    <source>
        <dbReference type="PROSITE" id="PS50998"/>
    </source>
</evidence>
<feature type="modified residue" description="4-carboxyglutamate" evidence="11">
    <location>
        <position position="78"/>
    </location>
</feature>
<dbReference type="GO" id="GO:0031214">
    <property type="term" value="P:biomineral tissue development"/>
    <property type="evidence" value="ECO:0007669"/>
    <property type="project" value="UniProtKB-KW"/>
</dbReference>
<evidence type="ECO:0000256" key="8">
    <source>
        <dbReference type="ARBA" id="ARBA00023157"/>
    </source>
</evidence>
<evidence type="ECO:0000256" key="11">
    <source>
        <dbReference type="PIRSR" id="PIRSR602384-3"/>
    </source>
</evidence>
<comment type="PTM">
    <text evidence="11 12">Gamma-carboxyglutamate residues are formed by vitamin K dependent carboxylation. These residues are essential for the binding of calcium.</text>
</comment>
<evidence type="ECO:0000313" key="15">
    <source>
        <dbReference type="RefSeq" id="XP_030042792.1"/>
    </source>
</evidence>
<comment type="function">
    <text evidence="12">Binds strongly to apatite and calcium.</text>
</comment>
<dbReference type="GO" id="GO:0005576">
    <property type="term" value="C:extracellular region"/>
    <property type="evidence" value="ECO:0007669"/>
    <property type="project" value="UniProtKB-SubCell"/>
</dbReference>
<protein>
    <recommendedName>
        <fullName evidence="12">Osteocalcin</fullName>
    </recommendedName>
</protein>
<sequence>MRPLTLVTLLALAVICLCHRDADNSNGAPDAHNTEAIASNPASANAFVKRNKRQYNPNSYGANAVGPDPLEPYREVCELSPDCDELADQIGFEEAYRRFYGPL</sequence>
<evidence type="ECO:0000256" key="2">
    <source>
        <dbReference type="ARBA" id="ARBA00008850"/>
    </source>
</evidence>
<dbReference type="PROSITE" id="PS00011">
    <property type="entry name" value="GLA_1"/>
    <property type="match status" value="1"/>
</dbReference>
<organism evidence="14 15">
    <name type="scientific">Microcaecilia unicolor</name>
    <dbReference type="NCBI Taxonomy" id="1415580"/>
    <lineage>
        <taxon>Eukaryota</taxon>
        <taxon>Metazoa</taxon>
        <taxon>Chordata</taxon>
        <taxon>Craniata</taxon>
        <taxon>Vertebrata</taxon>
        <taxon>Euteleostomi</taxon>
        <taxon>Amphibia</taxon>
        <taxon>Gymnophiona</taxon>
        <taxon>Siphonopidae</taxon>
        <taxon>Microcaecilia</taxon>
    </lineage>
</organism>
<evidence type="ECO:0000256" key="7">
    <source>
        <dbReference type="ARBA" id="ARBA00022837"/>
    </source>
</evidence>
<dbReference type="PANTHER" id="PTHR14235">
    <property type="entry name" value="OSTEOCALCIN"/>
    <property type="match status" value="1"/>
</dbReference>
<gene>
    <name evidence="15" type="primary">BGLAP</name>
</gene>
<evidence type="ECO:0000256" key="3">
    <source>
        <dbReference type="ARBA" id="ARBA00022479"/>
    </source>
</evidence>
<dbReference type="AlphaFoldDB" id="A0A6P7WHM5"/>
<keyword evidence="14" id="KW-1185">Reference proteome</keyword>
<dbReference type="SMART" id="SM00069">
    <property type="entry name" value="GLA"/>
    <property type="match status" value="1"/>
</dbReference>
<feature type="binding site" evidence="9">
    <location>
        <position position="71"/>
    </location>
    <ligand>
        <name>Ca(2+)</name>
        <dbReference type="ChEBI" id="CHEBI:29108"/>
        <label>1</label>
    </ligand>
</feature>
<dbReference type="GO" id="GO:0008147">
    <property type="term" value="F:structural constituent of bone"/>
    <property type="evidence" value="ECO:0007669"/>
    <property type="project" value="TreeGrafter"/>
</dbReference>
<dbReference type="InterPro" id="IPR002384">
    <property type="entry name" value="Osteocalcin/MGP"/>
</dbReference>
<keyword evidence="12" id="KW-0732">Signal</keyword>
<keyword evidence="4 12" id="KW-0964">Secreted</keyword>
<dbReference type="SUPFAM" id="SSF57630">
    <property type="entry name" value="GLA-domain"/>
    <property type="match status" value="1"/>
</dbReference>
<feature type="modified residue" description="4-carboxyglutamate" evidence="11">
    <location>
        <position position="71"/>
    </location>
</feature>
<dbReference type="InterPro" id="IPR035972">
    <property type="entry name" value="GLA-like_dom_SF"/>
</dbReference>
<evidence type="ECO:0000256" key="9">
    <source>
        <dbReference type="PIRSR" id="PIRSR602384-1"/>
    </source>
</evidence>
<feature type="signal peptide" evidence="12">
    <location>
        <begin position="1"/>
        <end position="18"/>
    </location>
</feature>
<feature type="binding site" evidence="9">
    <location>
        <position position="75"/>
    </location>
    <ligand>
        <name>Ca(2+)</name>
        <dbReference type="ChEBI" id="CHEBI:29108"/>
        <label>2</label>
    </ligand>
</feature>
<dbReference type="GO" id="GO:1900076">
    <property type="term" value="P:regulation of cellular response to insulin stimulus"/>
    <property type="evidence" value="ECO:0007669"/>
    <property type="project" value="InterPro"/>
</dbReference>
<dbReference type="GO" id="GO:0005509">
    <property type="term" value="F:calcium ion binding"/>
    <property type="evidence" value="ECO:0007669"/>
    <property type="project" value="UniProtKB-UniRule"/>
</dbReference>
<dbReference type="GO" id="GO:0001649">
    <property type="term" value="P:osteoblast differentiation"/>
    <property type="evidence" value="ECO:0007669"/>
    <property type="project" value="TreeGrafter"/>
</dbReference>
<comment type="subcellular location">
    <subcellularLocation>
        <location evidence="1 12">Secreted</location>
    </subcellularLocation>
</comment>
<evidence type="ECO:0000313" key="14">
    <source>
        <dbReference type="Proteomes" id="UP000515156"/>
    </source>
</evidence>
<dbReference type="GO" id="GO:0060348">
    <property type="term" value="P:bone development"/>
    <property type="evidence" value="ECO:0007669"/>
    <property type="project" value="InterPro"/>
</dbReference>
<dbReference type="PROSITE" id="PS50998">
    <property type="entry name" value="GLA_2"/>
    <property type="match status" value="1"/>
</dbReference>
<evidence type="ECO:0000256" key="1">
    <source>
        <dbReference type="ARBA" id="ARBA00004613"/>
    </source>
</evidence>
<dbReference type="FunCoup" id="A0A6P7WHM5">
    <property type="interactions" value="101"/>
</dbReference>
<keyword evidence="7 9" id="KW-0106">Calcium</keyword>
<keyword evidence="8 10" id="KW-1015">Disulfide bond</keyword>
<feature type="binding site" evidence="9">
    <location>
        <position position="78"/>
    </location>
    <ligand>
        <name>Ca(2+)</name>
        <dbReference type="ChEBI" id="CHEBI:29108"/>
        <label>1</label>
    </ligand>
</feature>
<proteinExistence type="inferred from homology"/>
<dbReference type="OrthoDB" id="9950568at2759"/>
<evidence type="ECO:0000256" key="12">
    <source>
        <dbReference type="RuleBase" id="RU361261"/>
    </source>
</evidence>
<accession>A0A6P7WHM5</accession>
<dbReference type="GeneID" id="115457501"/>
<feature type="binding site" evidence="9">
    <location>
        <position position="84"/>
    </location>
    <ligand>
        <name>Ca(2+)</name>
        <dbReference type="ChEBI" id="CHEBI:29108"/>
        <label>1</label>
    </ligand>
</feature>
<dbReference type="GO" id="GO:0032571">
    <property type="term" value="P:response to vitamin K"/>
    <property type="evidence" value="ECO:0007669"/>
    <property type="project" value="InterPro"/>
</dbReference>
<dbReference type="InParanoid" id="A0A6P7WHM5"/>
<evidence type="ECO:0000256" key="6">
    <source>
        <dbReference type="ARBA" id="ARBA00022723"/>
    </source>
</evidence>
<feature type="disulfide bond" evidence="10">
    <location>
        <begin position="77"/>
        <end position="83"/>
    </location>
</feature>
<dbReference type="CTD" id="632"/>
<evidence type="ECO:0000256" key="10">
    <source>
        <dbReference type="PIRSR" id="PIRSR602384-2"/>
    </source>
</evidence>
<feature type="modified residue" description="4-carboxyglutamate" evidence="11">
    <location>
        <position position="75"/>
    </location>
</feature>
<dbReference type="Proteomes" id="UP000515156">
    <property type="component" value="Chromosome 14"/>
</dbReference>
<dbReference type="InterPro" id="IPR000294">
    <property type="entry name" value="GLA_domain"/>
</dbReference>
<reference evidence="15" key="1">
    <citation type="submission" date="2025-08" db="UniProtKB">
        <authorList>
            <consortium name="RefSeq"/>
        </authorList>
    </citation>
    <scope>IDENTIFICATION</scope>
</reference>
<name>A0A6P7WHM5_9AMPH</name>